<name>A0ABT7SSH5_9ALTE</name>
<evidence type="ECO:0000313" key="1">
    <source>
        <dbReference type="EMBL" id="MDM7859150.1"/>
    </source>
</evidence>
<organism evidence="1 2">
    <name type="scientific">Alteromonas arenosi</name>
    <dbReference type="NCBI Taxonomy" id="3055817"/>
    <lineage>
        <taxon>Bacteria</taxon>
        <taxon>Pseudomonadati</taxon>
        <taxon>Pseudomonadota</taxon>
        <taxon>Gammaproteobacteria</taxon>
        <taxon>Alteromonadales</taxon>
        <taxon>Alteromonadaceae</taxon>
        <taxon>Alteromonas/Salinimonas group</taxon>
        <taxon>Alteromonas</taxon>
    </lineage>
</organism>
<dbReference type="InterPro" id="IPR043129">
    <property type="entry name" value="ATPase_NBD"/>
</dbReference>
<dbReference type="EMBL" id="JAUCBP010000001">
    <property type="protein sequence ID" value="MDM7859150.1"/>
    <property type="molecule type" value="Genomic_DNA"/>
</dbReference>
<dbReference type="RefSeq" id="WP_289363058.1">
    <property type="nucleotide sequence ID" value="NZ_JAUCBP010000001.1"/>
</dbReference>
<proteinExistence type="predicted"/>
<dbReference type="SUPFAM" id="SSF53067">
    <property type="entry name" value="Actin-like ATPase domain"/>
    <property type="match status" value="1"/>
</dbReference>
<comment type="caution">
    <text evidence="1">The sequence shown here is derived from an EMBL/GenBank/DDBJ whole genome shotgun (WGS) entry which is preliminary data.</text>
</comment>
<dbReference type="Proteomes" id="UP001234343">
    <property type="component" value="Unassembled WGS sequence"/>
</dbReference>
<protein>
    <submittedName>
        <fullName evidence="1">MSHA biogenesis protein MshI</fullName>
    </submittedName>
</protein>
<sequence length="292" mass="32202">MSLSEDTASFCAITHHQSQPNIALYHEVPTIQWQKELVNWVNKNKIGNALCGVSIGTHAYNVYQVEKPQVPDNELRQALSWPVKEMSSGDNREMTFDYFDSPAQVAGRNNVNVSLVAKEDIDAIITATMDAGLQLTTISVEELTNCEILPVTEEPVMTLLQRAGEEIQLAIIKSGALYFSRSLKGFENLGSFSIEELKMGVMDSLTVQLQRSMDYFEGQLRQAPVRKILFNIEASNSTAIGQQIADIMRLDVEPFELDVTSEVGAISGMNFQCIGAALMAFNEQRNATGSAA</sequence>
<reference evidence="1 2" key="1">
    <citation type="submission" date="2023-06" db="EMBL/GenBank/DDBJ databases">
        <title>Alteromonas sp. ASW11-36 isolated from intertidal sand.</title>
        <authorList>
            <person name="Li Y."/>
        </authorList>
    </citation>
    <scope>NUCLEOTIDE SEQUENCE [LARGE SCALE GENOMIC DNA]</scope>
    <source>
        <strain evidence="1 2">ASW11-36</strain>
    </source>
</reference>
<accession>A0ABT7SSH5</accession>
<gene>
    <name evidence="1" type="ORF">QTP81_00850</name>
</gene>
<dbReference type="Gene3D" id="3.30.1490.300">
    <property type="match status" value="1"/>
</dbReference>
<keyword evidence="2" id="KW-1185">Reference proteome</keyword>
<dbReference type="Gene3D" id="3.30.420.40">
    <property type="match status" value="2"/>
</dbReference>
<evidence type="ECO:0000313" key="2">
    <source>
        <dbReference type="Proteomes" id="UP001234343"/>
    </source>
</evidence>